<sequence length="74" mass="8857">MLVNVWKDSVKATHTFLNEQEIEHIKEYVPMALKSVEHLMVVDNDEAVEFKTYKKTELDEEENPYPLLYMKLDR</sequence>
<reference evidence="1 2" key="1">
    <citation type="journal article" date="2021" name="ISME Commun">
        <title>Automated analysis of genomic sequences facilitates high-throughput and comprehensive description of bacteria.</title>
        <authorList>
            <person name="Hitch T.C.A."/>
        </authorList>
    </citation>
    <scope>NUCLEOTIDE SEQUENCE [LARGE SCALE GENOMIC DNA]</scope>
    <source>
        <strain evidence="1 2">H4_15</strain>
    </source>
</reference>
<keyword evidence="2" id="KW-1185">Reference proteome</keyword>
<dbReference type="EMBL" id="JAOQJR010000022">
    <property type="protein sequence ID" value="MCU6739642.1"/>
    <property type="molecule type" value="Genomic_DNA"/>
</dbReference>
<dbReference type="Proteomes" id="UP001208364">
    <property type="component" value="Unassembled WGS sequence"/>
</dbReference>
<proteinExistence type="predicted"/>
<protein>
    <submittedName>
        <fullName evidence="1">Uncharacterized protein</fullName>
    </submittedName>
</protein>
<evidence type="ECO:0000313" key="1">
    <source>
        <dbReference type="EMBL" id="MCU6739642.1"/>
    </source>
</evidence>
<name>A0ABT2SXT0_9FIRM</name>
<comment type="caution">
    <text evidence="1">The sequence shown here is derived from an EMBL/GenBank/DDBJ whole genome shotgun (WGS) entry which is preliminary data.</text>
</comment>
<organism evidence="1 2">
    <name type="scientific">[Clostridium] ammoniilyticum</name>
    <dbReference type="NCBI Taxonomy" id="2981784"/>
    <lineage>
        <taxon>Bacteria</taxon>
        <taxon>Bacillati</taxon>
        <taxon>Bacillota</taxon>
        <taxon>Erysipelotrichia</taxon>
        <taxon>Erysipelotrichales</taxon>
        <taxon>Coprobacillaceae</taxon>
        <taxon>Faecalibacillus</taxon>
    </lineage>
</organism>
<accession>A0ABT2SXT0</accession>
<gene>
    <name evidence="1" type="ORF">OCV55_13435</name>
</gene>
<evidence type="ECO:0000313" key="2">
    <source>
        <dbReference type="Proteomes" id="UP001208364"/>
    </source>
</evidence>